<comment type="similarity">
    <text evidence="1">Belongs to the acyl carrier protein (ACP) family.</text>
</comment>
<reference evidence="7 8" key="1">
    <citation type="submission" date="2024-01" db="EMBL/GenBank/DDBJ databases">
        <title>The genomes of 5 underutilized Papilionoideae crops provide insights into root nodulation and disease resistance.</title>
        <authorList>
            <person name="Yuan L."/>
        </authorList>
    </citation>
    <scope>NUCLEOTIDE SEQUENCE [LARGE SCALE GENOMIC DNA]</scope>
    <source>
        <strain evidence="7">LY-2023</strain>
        <tissue evidence="7">Leaf</tissue>
    </source>
</reference>
<evidence type="ECO:0000256" key="2">
    <source>
        <dbReference type="ARBA" id="ARBA00022450"/>
    </source>
</evidence>
<feature type="compositionally biased region" description="Basic residues" evidence="5">
    <location>
        <begin position="153"/>
        <end position="162"/>
    </location>
</feature>
<gene>
    <name evidence="7" type="ORF">RJT34_24614</name>
</gene>
<feature type="region of interest" description="Disordered" evidence="5">
    <location>
        <begin position="152"/>
        <end position="181"/>
    </location>
</feature>
<comment type="caution">
    <text evidence="7">The sequence shown here is derived from an EMBL/GenBank/DDBJ whole genome shotgun (WGS) entry which is preliminary data.</text>
</comment>
<dbReference type="HAMAP" id="MF_01217">
    <property type="entry name" value="Acyl_carrier"/>
    <property type="match status" value="1"/>
</dbReference>
<dbReference type="PANTHER" id="PTHR46153">
    <property type="entry name" value="ACYL CARRIER PROTEIN"/>
    <property type="match status" value="1"/>
</dbReference>
<feature type="domain" description="Carrier" evidence="6">
    <location>
        <begin position="78"/>
        <end position="152"/>
    </location>
</feature>
<proteinExistence type="inferred from homology"/>
<evidence type="ECO:0000256" key="3">
    <source>
        <dbReference type="ARBA" id="ARBA00022553"/>
    </source>
</evidence>
<keyword evidence="4" id="KW-0443">Lipid metabolism</keyword>
<keyword evidence="2 4" id="KW-0596">Phosphopantetheine</keyword>
<dbReference type="InterPro" id="IPR003231">
    <property type="entry name" value="ACP"/>
</dbReference>
<dbReference type="InterPro" id="IPR009081">
    <property type="entry name" value="PP-bd_ACP"/>
</dbReference>
<dbReference type="AlphaFoldDB" id="A0AAN9FR00"/>
<dbReference type="PROSITE" id="PS50075">
    <property type="entry name" value="CARRIER"/>
    <property type="match status" value="1"/>
</dbReference>
<evidence type="ECO:0000313" key="8">
    <source>
        <dbReference type="Proteomes" id="UP001359559"/>
    </source>
</evidence>
<sequence>MASILSTSSTSLATLSFNSGVRTKTTTSCQVKNLSIIGNSVFDGLKLVNKVQLKRATKTSFALSGGIGTKISCSIAKPETIQIVLSTIAKQLSIDDATLIPETKFADLGADSLDIVEIMMTLEEKFDISVGEGGVENISTVQDAADLIEKSRRGSRWRRHRGSQMTEGREPQMLKNSNGEGGGRRWFVTVVGDGGFKLSETMVQW</sequence>
<dbReference type="Gene3D" id="1.10.1200.10">
    <property type="entry name" value="ACP-like"/>
    <property type="match status" value="1"/>
</dbReference>
<comment type="function">
    <text evidence="4">Carrier of the growing fatty acid chain in fatty acid biosynthesis.</text>
</comment>
<keyword evidence="4" id="KW-0276">Fatty acid metabolism</keyword>
<dbReference type="InterPro" id="IPR036736">
    <property type="entry name" value="ACP-like_sf"/>
</dbReference>
<protein>
    <recommendedName>
        <fullName evidence="4">Acyl carrier protein</fullName>
    </recommendedName>
</protein>
<dbReference type="Proteomes" id="UP001359559">
    <property type="component" value="Unassembled WGS sequence"/>
</dbReference>
<evidence type="ECO:0000256" key="4">
    <source>
        <dbReference type="RuleBase" id="RU000722"/>
    </source>
</evidence>
<accession>A0AAN9FR00</accession>
<evidence type="ECO:0000259" key="6">
    <source>
        <dbReference type="PROSITE" id="PS50075"/>
    </source>
</evidence>
<dbReference type="EMBL" id="JAYKXN010000006">
    <property type="protein sequence ID" value="KAK7279561.1"/>
    <property type="molecule type" value="Genomic_DNA"/>
</dbReference>
<dbReference type="SUPFAM" id="SSF47336">
    <property type="entry name" value="ACP-like"/>
    <property type="match status" value="1"/>
</dbReference>
<evidence type="ECO:0000313" key="7">
    <source>
        <dbReference type="EMBL" id="KAK7279561.1"/>
    </source>
</evidence>
<keyword evidence="4" id="KW-0275">Fatty acid biosynthesis</keyword>
<dbReference type="GO" id="GO:0000036">
    <property type="term" value="F:acyl carrier activity"/>
    <property type="evidence" value="ECO:0007669"/>
    <property type="project" value="InterPro"/>
</dbReference>
<organism evidence="7 8">
    <name type="scientific">Clitoria ternatea</name>
    <name type="common">Butterfly pea</name>
    <dbReference type="NCBI Taxonomy" id="43366"/>
    <lineage>
        <taxon>Eukaryota</taxon>
        <taxon>Viridiplantae</taxon>
        <taxon>Streptophyta</taxon>
        <taxon>Embryophyta</taxon>
        <taxon>Tracheophyta</taxon>
        <taxon>Spermatophyta</taxon>
        <taxon>Magnoliopsida</taxon>
        <taxon>eudicotyledons</taxon>
        <taxon>Gunneridae</taxon>
        <taxon>Pentapetalae</taxon>
        <taxon>rosids</taxon>
        <taxon>fabids</taxon>
        <taxon>Fabales</taxon>
        <taxon>Fabaceae</taxon>
        <taxon>Papilionoideae</taxon>
        <taxon>50 kb inversion clade</taxon>
        <taxon>NPAAA clade</taxon>
        <taxon>indigoferoid/millettioid clade</taxon>
        <taxon>Phaseoleae</taxon>
        <taxon>Clitoria</taxon>
    </lineage>
</organism>
<name>A0AAN9FR00_CLITE</name>
<evidence type="ECO:0000256" key="1">
    <source>
        <dbReference type="ARBA" id="ARBA00010930"/>
    </source>
</evidence>
<dbReference type="InterPro" id="IPR044813">
    <property type="entry name" value="ACP_chloroplastic"/>
</dbReference>
<keyword evidence="4" id="KW-0444">Lipid biosynthesis</keyword>
<evidence type="ECO:0000256" key="5">
    <source>
        <dbReference type="SAM" id="MobiDB-lite"/>
    </source>
</evidence>
<dbReference type="Pfam" id="PF00550">
    <property type="entry name" value="PP-binding"/>
    <property type="match status" value="1"/>
</dbReference>
<dbReference type="NCBIfam" id="TIGR00517">
    <property type="entry name" value="acyl_carrier"/>
    <property type="match status" value="1"/>
</dbReference>
<dbReference type="PANTHER" id="PTHR46153:SF2">
    <property type="entry name" value="ACYL CARRIER PROTEIN"/>
    <property type="match status" value="1"/>
</dbReference>
<keyword evidence="8" id="KW-1185">Reference proteome</keyword>
<keyword evidence="3" id="KW-0597">Phosphoprotein</keyword>